<evidence type="ECO:0000256" key="1">
    <source>
        <dbReference type="SAM" id="MobiDB-lite"/>
    </source>
</evidence>
<gene>
    <name evidence="2" type="ORF">ACFS27_05205</name>
</gene>
<evidence type="ECO:0000313" key="3">
    <source>
        <dbReference type="Proteomes" id="UP001597479"/>
    </source>
</evidence>
<reference evidence="3" key="1">
    <citation type="journal article" date="2019" name="Int. J. Syst. Evol. Microbiol.">
        <title>The Global Catalogue of Microorganisms (GCM) 10K type strain sequencing project: providing services to taxonomists for standard genome sequencing and annotation.</title>
        <authorList>
            <consortium name="The Broad Institute Genomics Platform"/>
            <consortium name="The Broad Institute Genome Sequencing Center for Infectious Disease"/>
            <person name="Wu L."/>
            <person name="Ma J."/>
        </authorList>
    </citation>
    <scope>NUCLEOTIDE SEQUENCE [LARGE SCALE GENOMIC DNA]</scope>
    <source>
        <strain evidence="3">CCM 7044</strain>
    </source>
</reference>
<dbReference type="EMBL" id="JBHUOG010000001">
    <property type="protein sequence ID" value="MFD2792944.1"/>
    <property type="molecule type" value="Genomic_DNA"/>
</dbReference>
<feature type="region of interest" description="Disordered" evidence="1">
    <location>
        <begin position="1"/>
        <end position="38"/>
    </location>
</feature>
<proteinExistence type="predicted"/>
<dbReference type="RefSeq" id="WP_377180784.1">
    <property type="nucleotide sequence ID" value="NZ_JBHUOG010000001.1"/>
</dbReference>
<name>A0ABW5VPR0_9MICO</name>
<protein>
    <submittedName>
        <fullName evidence="2">Uncharacterized protein</fullName>
    </submittedName>
</protein>
<evidence type="ECO:0000313" key="2">
    <source>
        <dbReference type="EMBL" id="MFD2792944.1"/>
    </source>
</evidence>
<keyword evidence="3" id="KW-1185">Reference proteome</keyword>
<accession>A0ABW5VPR0</accession>
<dbReference type="Proteomes" id="UP001597479">
    <property type="component" value="Unassembled WGS sequence"/>
</dbReference>
<organism evidence="2 3">
    <name type="scientific">Promicromonospora vindobonensis</name>
    <dbReference type="NCBI Taxonomy" id="195748"/>
    <lineage>
        <taxon>Bacteria</taxon>
        <taxon>Bacillati</taxon>
        <taxon>Actinomycetota</taxon>
        <taxon>Actinomycetes</taxon>
        <taxon>Micrococcales</taxon>
        <taxon>Promicromonosporaceae</taxon>
        <taxon>Promicromonospora</taxon>
    </lineage>
</organism>
<comment type="caution">
    <text evidence="2">The sequence shown here is derived from an EMBL/GenBank/DDBJ whole genome shotgun (WGS) entry which is preliminary data.</text>
</comment>
<sequence length="363" mass="39915">MFQHAVRLRDENPDVPLPGDGYLLPDDEAHRRRKVDRPKDPLLQGAAAADLLSEFLSNPHDDLGWVENAFHGVDVPIHQNDHLRSVALRAGPELVRRTGRWLVEHARDRCAVTIGPGLLASRPSVDDVEVVRTIGLLSDRFAPLAAKFLRQVRDGGESLLWLAERSSGWGRVYYVETLCEYSGGHRDWLLRHACDGEFLNVYFAGKVALAASLHEAIIRPVVDDELVDHTGRLLSAMAGASGMGLDLSRYPPTPIVLAEYARHLASQEPVGDRVRVAITLSHDVRSREPARLGCSAQEKASVLSALDETLARTAWLEVASEELVRSTWWATWAQANDALPPALAVANRLSAGSGDAKPEREGR</sequence>